<keyword evidence="7 17" id="KW-0812">Transmembrane</keyword>
<dbReference type="Proteomes" id="UP000537522">
    <property type="component" value="Unassembled WGS sequence"/>
</dbReference>
<feature type="non-terminal residue" evidence="18">
    <location>
        <position position="87"/>
    </location>
</feature>
<keyword evidence="5" id="KW-0813">Transport</keyword>
<protein>
    <recommendedName>
        <fullName evidence="4">NADH-ubiquinone oxidoreductase chain 6</fullName>
        <ecNumber evidence="3">7.1.1.2</ecNumber>
    </recommendedName>
    <alternativeName>
        <fullName evidence="15">NADH dehydrogenase subunit 6</fullName>
    </alternativeName>
</protein>
<evidence type="ECO:0000256" key="15">
    <source>
        <dbReference type="ARBA" id="ARBA00031019"/>
    </source>
</evidence>
<evidence type="ECO:0000256" key="11">
    <source>
        <dbReference type="ARBA" id="ARBA00023027"/>
    </source>
</evidence>
<accession>A0A7L0JZW2</accession>
<dbReference type="EMBL" id="VXAL01008596">
    <property type="protein sequence ID" value="NXK49389.1"/>
    <property type="molecule type" value="Genomic_DNA"/>
</dbReference>
<keyword evidence="12" id="KW-0830">Ubiquinone</keyword>
<dbReference type="InterPro" id="IPR001457">
    <property type="entry name" value="NADH_UbQ/plastoQ_OxRdtase_su6"/>
</dbReference>
<evidence type="ECO:0000256" key="9">
    <source>
        <dbReference type="ARBA" id="ARBA00022982"/>
    </source>
</evidence>
<comment type="subcellular location">
    <subcellularLocation>
        <location evidence="1">Mitochondrion membrane</location>
        <topology evidence="1">Multi-pass membrane protein</topology>
    </subcellularLocation>
</comment>
<evidence type="ECO:0000256" key="7">
    <source>
        <dbReference type="ARBA" id="ARBA00022692"/>
    </source>
</evidence>
<evidence type="ECO:0000256" key="6">
    <source>
        <dbReference type="ARBA" id="ARBA00022660"/>
    </source>
</evidence>
<proteinExistence type="inferred from homology"/>
<sequence length="87" mass="9416">SSWWFFFFFFTGGFGCSGVVYNPSAYYGVVALVLASVAGCGWLLRLGVSFVSLVLFMVYLGGMLVGFVYSMSLAAEPFLRLEGIGVL</sequence>
<comment type="catalytic activity">
    <reaction evidence="16">
        <text>a ubiquinone + NADH + 5 H(+)(in) = a ubiquinol + NAD(+) + 4 H(+)(out)</text>
        <dbReference type="Rhea" id="RHEA:29091"/>
        <dbReference type="Rhea" id="RHEA-COMP:9565"/>
        <dbReference type="Rhea" id="RHEA-COMP:9566"/>
        <dbReference type="ChEBI" id="CHEBI:15378"/>
        <dbReference type="ChEBI" id="CHEBI:16389"/>
        <dbReference type="ChEBI" id="CHEBI:17976"/>
        <dbReference type="ChEBI" id="CHEBI:57540"/>
        <dbReference type="ChEBI" id="CHEBI:57945"/>
        <dbReference type="EC" id="7.1.1.2"/>
    </reaction>
</comment>
<feature type="transmembrane region" description="Helical" evidence="17">
    <location>
        <begin position="25"/>
        <end position="44"/>
    </location>
</feature>
<keyword evidence="13" id="KW-0496">Mitochondrion</keyword>
<dbReference type="InterPro" id="IPR050269">
    <property type="entry name" value="ComplexI_Subunit6"/>
</dbReference>
<evidence type="ECO:0000256" key="14">
    <source>
        <dbReference type="ARBA" id="ARBA00023136"/>
    </source>
</evidence>
<evidence type="ECO:0000313" key="18">
    <source>
        <dbReference type="EMBL" id="NXK49389.1"/>
    </source>
</evidence>
<feature type="transmembrane region" description="Helical" evidence="17">
    <location>
        <begin position="51"/>
        <end position="71"/>
    </location>
</feature>
<dbReference type="Pfam" id="PF00499">
    <property type="entry name" value="Oxidored_q3"/>
    <property type="match status" value="1"/>
</dbReference>
<evidence type="ECO:0000256" key="3">
    <source>
        <dbReference type="ARBA" id="ARBA00012944"/>
    </source>
</evidence>
<dbReference type="GO" id="GO:0031966">
    <property type="term" value="C:mitochondrial membrane"/>
    <property type="evidence" value="ECO:0007669"/>
    <property type="project" value="UniProtKB-SubCell"/>
</dbReference>
<dbReference type="InterPro" id="IPR042106">
    <property type="entry name" value="Nuo/plastoQ_OxRdtase_6_NuoJ"/>
</dbReference>
<comment type="similarity">
    <text evidence="2">Belongs to the complex I subunit 6 family.</text>
</comment>
<feature type="non-terminal residue" evidence="18">
    <location>
        <position position="1"/>
    </location>
</feature>
<evidence type="ECO:0000256" key="2">
    <source>
        <dbReference type="ARBA" id="ARBA00005698"/>
    </source>
</evidence>
<evidence type="ECO:0000256" key="17">
    <source>
        <dbReference type="SAM" id="Phobius"/>
    </source>
</evidence>
<keyword evidence="6" id="KW-0679">Respiratory chain</keyword>
<dbReference type="AlphaFoldDB" id="A0A7L0JZW2"/>
<dbReference type="GO" id="GO:0008137">
    <property type="term" value="F:NADH dehydrogenase (ubiquinone) activity"/>
    <property type="evidence" value="ECO:0007669"/>
    <property type="project" value="UniProtKB-EC"/>
</dbReference>
<dbReference type="PANTHER" id="PTHR11435">
    <property type="entry name" value="NADH UBIQUINONE OXIDOREDUCTASE SUBUNIT ND6"/>
    <property type="match status" value="1"/>
</dbReference>
<evidence type="ECO:0000256" key="13">
    <source>
        <dbReference type="ARBA" id="ARBA00023128"/>
    </source>
</evidence>
<dbReference type="Gene3D" id="1.20.120.1200">
    <property type="entry name" value="NADH-ubiquinone/plastoquinone oxidoreductase chain 6, subunit NuoJ"/>
    <property type="match status" value="1"/>
</dbReference>
<gene>
    <name evidence="18" type="primary">Mtnd6</name>
    <name evidence="18" type="ORF">CHATOR_R08358</name>
</gene>
<evidence type="ECO:0000256" key="4">
    <source>
        <dbReference type="ARBA" id="ARBA00021095"/>
    </source>
</evidence>
<keyword evidence="19" id="KW-1185">Reference proteome</keyword>
<reference evidence="18 19" key="1">
    <citation type="submission" date="2019-09" db="EMBL/GenBank/DDBJ databases">
        <title>Bird 10,000 Genomes (B10K) Project - Family phase.</title>
        <authorList>
            <person name="Zhang G."/>
        </authorList>
    </citation>
    <scope>NUCLEOTIDE SEQUENCE [LARGE SCALE GENOMIC DNA]</scope>
    <source>
        <strain evidence="18">B10K-DU-011-36</strain>
        <tissue evidence="18">Muscle</tissue>
    </source>
</reference>
<evidence type="ECO:0000256" key="5">
    <source>
        <dbReference type="ARBA" id="ARBA00022448"/>
    </source>
</evidence>
<evidence type="ECO:0000256" key="16">
    <source>
        <dbReference type="ARBA" id="ARBA00049551"/>
    </source>
</evidence>
<keyword evidence="8" id="KW-1278">Translocase</keyword>
<evidence type="ECO:0000313" key="19">
    <source>
        <dbReference type="Proteomes" id="UP000537522"/>
    </source>
</evidence>
<evidence type="ECO:0000256" key="10">
    <source>
        <dbReference type="ARBA" id="ARBA00022989"/>
    </source>
</evidence>
<keyword evidence="9" id="KW-0249">Electron transport</keyword>
<evidence type="ECO:0000256" key="1">
    <source>
        <dbReference type="ARBA" id="ARBA00004225"/>
    </source>
</evidence>
<dbReference type="PANTHER" id="PTHR11435:SF1">
    <property type="entry name" value="NADH-UBIQUINONE OXIDOREDUCTASE CHAIN 6"/>
    <property type="match status" value="1"/>
</dbReference>
<name>A0A7L0JZW2_CHATO</name>
<evidence type="ECO:0000256" key="8">
    <source>
        <dbReference type="ARBA" id="ARBA00022967"/>
    </source>
</evidence>
<keyword evidence="14 17" id="KW-0472">Membrane</keyword>
<keyword evidence="10 17" id="KW-1133">Transmembrane helix</keyword>
<keyword evidence="11" id="KW-0520">NAD</keyword>
<evidence type="ECO:0000256" key="12">
    <source>
        <dbReference type="ARBA" id="ARBA00023075"/>
    </source>
</evidence>
<dbReference type="EC" id="7.1.1.2" evidence="3"/>
<organism evidence="18 19">
    <name type="scientific">Chauna torquata</name>
    <name type="common">Southern screamer</name>
    <dbReference type="NCBI Taxonomy" id="30388"/>
    <lineage>
        <taxon>Eukaryota</taxon>
        <taxon>Metazoa</taxon>
        <taxon>Chordata</taxon>
        <taxon>Craniata</taxon>
        <taxon>Vertebrata</taxon>
        <taxon>Euteleostomi</taxon>
        <taxon>Archelosauria</taxon>
        <taxon>Archosauria</taxon>
        <taxon>Dinosauria</taxon>
        <taxon>Saurischia</taxon>
        <taxon>Theropoda</taxon>
        <taxon>Coelurosauria</taxon>
        <taxon>Aves</taxon>
        <taxon>Neognathae</taxon>
        <taxon>Galloanserae</taxon>
        <taxon>Anseriformes</taxon>
        <taxon>Anhimidae</taxon>
        <taxon>Chauna</taxon>
    </lineage>
</organism>
<comment type="caution">
    <text evidence="18">The sequence shown here is derived from an EMBL/GenBank/DDBJ whole genome shotgun (WGS) entry which is preliminary data.</text>
</comment>